<evidence type="ECO:0000313" key="1">
    <source>
        <dbReference type="EMBL" id="CAN0500803.1"/>
    </source>
</evidence>
<accession>A0ACB1MKT0</accession>
<sequence>LDFGCWFSARTVQRSTVSFSRPRPSGHMASVCLSLRDDSCGHSTSVLSRISTASLPCLEMKKNVARTYLMLLIEMSSYISHPLAPRRPKKMERHEGMAGQWKSQNIHIYELNSPHFMASGDPSSSS</sequence>
<feature type="non-terminal residue" evidence="1">
    <location>
        <position position="126"/>
    </location>
</feature>
<dbReference type="EMBL" id="OZ243562">
    <property type="protein sequence ID" value="CAN0500803.1"/>
    <property type="molecule type" value="Genomic_DNA"/>
</dbReference>
<proteinExistence type="predicted"/>
<organism evidence="1 2">
    <name type="scientific">Rangifer tarandus platyrhynchus</name>
    <name type="common">Svalbard reindeer</name>
    <dbReference type="NCBI Taxonomy" id="3082113"/>
    <lineage>
        <taxon>Eukaryota</taxon>
        <taxon>Metazoa</taxon>
        <taxon>Chordata</taxon>
        <taxon>Craniata</taxon>
        <taxon>Vertebrata</taxon>
        <taxon>Euteleostomi</taxon>
        <taxon>Mammalia</taxon>
        <taxon>Eutheria</taxon>
        <taxon>Laurasiatheria</taxon>
        <taxon>Artiodactyla</taxon>
        <taxon>Ruminantia</taxon>
        <taxon>Pecora</taxon>
        <taxon>Cervidae</taxon>
        <taxon>Odocoileinae</taxon>
        <taxon>Rangifer</taxon>
    </lineage>
</organism>
<name>A0ACB1MKT0_RANTA</name>
<feature type="non-terminal residue" evidence="1">
    <location>
        <position position="1"/>
    </location>
</feature>
<gene>
    <name evidence="1" type="ORF">MRATA1EN22A_LOCUS22280</name>
</gene>
<dbReference type="Proteomes" id="UP001162501">
    <property type="component" value="Chromosome 34"/>
</dbReference>
<evidence type="ECO:0000313" key="2">
    <source>
        <dbReference type="Proteomes" id="UP001162501"/>
    </source>
</evidence>
<reference evidence="1" key="1">
    <citation type="submission" date="2025-03" db="EMBL/GenBank/DDBJ databases">
        <authorList>
            <consortium name="ELIXIR-Norway"/>
            <consortium name="Elixir Norway"/>
        </authorList>
    </citation>
    <scope>NUCLEOTIDE SEQUENCE</scope>
</reference>
<protein>
    <submittedName>
        <fullName evidence="1">Uncharacterized protein</fullName>
    </submittedName>
</protein>